<feature type="signal peptide" evidence="1">
    <location>
        <begin position="1"/>
        <end position="20"/>
    </location>
</feature>
<dbReference type="Proteomes" id="UP000326881">
    <property type="component" value="Chromosome"/>
</dbReference>
<dbReference type="InterPro" id="IPR037049">
    <property type="entry name" value="DUF1214_C_sf"/>
</dbReference>
<dbReference type="Pfam" id="PF06742">
    <property type="entry name" value="DUF1214"/>
    <property type="match status" value="1"/>
</dbReference>
<feature type="domain" description="DUF1254" evidence="3">
    <location>
        <begin position="52"/>
        <end position="106"/>
    </location>
</feature>
<proteinExistence type="predicted"/>
<reference evidence="4 5" key="1">
    <citation type="submission" date="2019-08" db="EMBL/GenBank/DDBJ databases">
        <title>Prosopis cineraria nodule microbiome.</title>
        <authorList>
            <person name="Ali R."/>
            <person name="Chaluvadi S.R."/>
            <person name="Wang X."/>
        </authorList>
    </citation>
    <scope>NUCLEOTIDE SEQUENCE [LARGE SCALE GENOMIC DNA]</scope>
    <source>
        <strain evidence="4 5">BG7</strain>
    </source>
</reference>
<dbReference type="KEGG" id="rgr:FZ934_10705"/>
<dbReference type="InterPro" id="IPR037050">
    <property type="entry name" value="DUF1254_sf"/>
</dbReference>
<dbReference type="SUPFAM" id="SSF160935">
    <property type="entry name" value="VPA0735-like"/>
    <property type="match status" value="1"/>
</dbReference>
<evidence type="ECO:0000313" key="5">
    <source>
        <dbReference type="Proteomes" id="UP000326881"/>
    </source>
</evidence>
<dbReference type="PANTHER" id="PTHR36509">
    <property type="entry name" value="BLL3101 PROTEIN"/>
    <property type="match status" value="1"/>
</dbReference>
<feature type="domain" description="DUF1214" evidence="2">
    <location>
        <begin position="237"/>
        <end position="322"/>
    </location>
</feature>
<gene>
    <name evidence="4" type="ORF">FZ934_10705</name>
</gene>
<keyword evidence="5" id="KW-1185">Reference proteome</keyword>
<evidence type="ECO:0000256" key="1">
    <source>
        <dbReference type="SAM" id="SignalP"/>
    </source>
</evidence>
<accession>A0A5Q0C4P0</accession>
<dbReference type="InterPro" id="IPR010621">
    <property type="entry name" value="DUF1214"/>
</dbReference>
<organism evidence="4 5">
    <name type="scientific">Rhizobium grahamii</name>
    <dbReference type="NCBI Taxonomy" id="1120045"/>
    <lineage>
        <taxon>Bacteria</taxon>
        <taxon>Pseudomonadati</taxon>
        <taxon>Pseudomonadota</taxon>
        <taxon>Alphaproteobacteria</taxon>
        <taxon>Hyphomicrobiales</taxon>
        <taxon>Rhizobiaceae</taxon>
        <taxon>Rhizobium/Agrobacterium group</taxon>
        <taxon>Rhizobium</taxon>
    </lineage>
</organism>
<dbReference type="Gene3D" id="2.60.40.1610">
    <property type="entry name" value="Domain of unknown function DUF1254"/>
    <property type="match status" value="1"/>
</dbReference>
<evidence type="ECO:0000259" key="3">
    <source>
        <dbReference type="Pfam" id="PF06863"/>
    </source>
</evidence>
<keyword evidence="1" id="KW-0732">Signal</keyword>
<sequence length="338" mass="36557">MRVQKTLLASLLLIAGAAAAADAIKVTPDNFVRAETDMYFTVSAKEAGLGKLFHRRDPFDVAHQTVVRGNRDTLYSSGVFDLDAGPVTITMPDAGNRFMSLMVVNEDHYVTGVFHGAGSHTLTRDGVGTRYVLAAVRTLIDPGKAGDSDEVHKLQDAVKVDQPGGPGKLELPVWDKASQDTVRSALLELASTMSGFNRAFGSKEQVDPVHHLIGAAAGWGGNPDSEATYIAFTPSKNDGKTVYTLHVPSSVPVDGFWSISRYNAKGFFTPNKQNAYSINNLTATKAGDGSIDVQFGDCDGKVQNCLPIEPGWNYTVRLYRPQPQVLDGSWKFPDPQLR</sequence>
<name>A0A5Q0C4P0_9HYPH</name>
<dbReference type="InterPro" id="IPR010679">
    <property type="entry name" value="DUF1254"/>
</dbReference>
<evidence type="ECO:0000259" key="2">
    <source>
        <dbReference type="Pfam" id="PF06742"/>
    </source>
</evidence>
<dbReference type="Pfam" id="PF06863">
    <property type="entry name" value="DUF1254"/>
    <property type="match status" value="1"/>
</dbReference>
<evidence type="ECO:0000313" key="4">
    <source>
        <dbReference type="EMBL" id="QFY60846.1"/>
    </source>
</evidence>
<dbReference type="PANTHER" id="PTHR36509:SF2">
    <property type="entry name" value="BLL3101 PROTEIN"/>
    <property type="match status" value="1"/>
</dbReference>
<dbReference type="AlphaFoldDB" id="A0A5Q0C4P0"/>
<protein>
    <submittedName>
        <fullName evidence="4">DUF1254 domain-containing protein</fullName>
    </submittedName>
</protein>
<dbReference type="RefSeq" id="WP_153271042.1">
    <property type="nucleotide sequence ID" value="NZ_CP043498.1"/>
</dbReference>
<feature type="chain" id="PRO_5024851361" evidence="1">
    <location>
        <begin position="21"/>
        <end position="338"/>
    </location>
</feature>
<dbReference type="EMBL" id="CP043498">
    <property type="protein sequence ID" value="QFY60846.1"/>
    <property type="molecule type" value="Genomic_DNA"/>
</dbReference>
<dbReference type="Gene3D" id="2.60.120.600">
    <property type="entry name" value="Domain of unknown function DUF1214, C-terminal domain"/>
    <property type="match status" value="1"/>
</dbReference>
<dbReference type="OrthoDB" id="9777345at2"/>